<sequence length="107" mass="11706">MMRSQHLSSSGSVSVFFTRIAHPRLPADPHLPALKPQCSPPHLCFHCTNTPPPVMSHPRTPADPRLPALKPWCSPPRLCSYYPNMPPPAMRSQNSSPGGSVSIFSPK</sequence>
<name>A0A0C3ALD1_PILCF</name>
<reference evidence="2 3" key="1">
    <citation type="submission" date="2014-04" db="EMBL/GenBank/DDBJ databases">
        <authorList>
            <consortium name="DOE Joint Genome Institute"/>
            <person name="Kuo A."/>
            <person name="Tarkka M."/>
            <person name="Buscot F."/>
            <person name="Kohler A."/>
            <person name="Nagy L.G."/>
            <person name="Floudas D."/>
            <person name="Copeland A."/>
            <person name="Barry K.W."/>
            <person name="Cichocki N."/>
            <person name="Veneault-Fourrey C."/>
            <person name="LaButti K."/>
            <person name="Lindquist E.A."/>
            <person name="Lipzen A."/>
            <person name="Lundell T."/>
            <person name="Morin E."/>
            <person name="Murat C."/>
            <person name="Sun H."/>
            <person name="Tunlid A."/>
            <person name="Henrissat B."/>
            <person name="Grigoriev I.V."/>
            <person name="Hibbett D.S."/>
            <person name="Martin F."/>
            <person name="Nordberg H.P."/>
            <person name="Cantor M.N."/>
            <person name="Hua S.X."/>
        </authorList>
    </citation>
    <scope>NUCLEOTIDE SEQUENCE [LARGE SCALE GENOMIC DNA]</scope>
    <source>
        <strain evidence="2 3">F 1598</strain>
    </source>
</reference>
<organism evidence="2 3">
    <name type="scientific">Piloderma croceum (strain F 1598)</name>
    <dbReference type="NCBI Taxonomy" id="765440"/>
    <lineage>
        <taxon>Eukaryota</taxon>
        <taxon>Fungi</taxon>
        <taxon>Dikarya</taxon>
        <taxon>Basidiomycota</taxon>
        <taxon>Agaricomycotina</taxon>
        <taxon>Agaricomycetes</taxon>
        <taxon>Agaricomycetidae</taxon>
        <taxon>Atheliales</taxon>
        <taxon>Atheliaceae</taxon>
        <taxon>Piloderma</taxon>
    </lineage>
</organism>
<dbReference type="HOGENOM" id="CLU_2210975_0_0_1"/>
<evidence type="ECO:0000313" key="2">
    <source>
        <dbReference type="EMBL" id="KIM74693.1"/>
    </source>
</evidence>
<keyword evidence="3" id="KW-1185">Reference proteome</keyword>
<feature type="compositionally biased region" description="Polar residues" evidence="1">
    <location>
        <begin position="91"/>
        <end position="107"/>
    </location>
</feature>
<reference evidence="3" key="2">
    <citation type="submission" date="2015-01" db="EMBL/GenBank/DDBJ databases">
        <title>Evolutionary Origins and Diversification of the Mycorrhizal Mutualists.</title>
        <authorList>
            <consortium name="DOE Joint Genome Institute"/>
            <consortium name="Mycorrhizal Genomics Consortium"/>
            <person name="Kohler A."/>
            <person name="Kuo A."/>
            <person name="Nagy L.G."/>
            <person name="Floudas D."/>
            <person name="Copeland A."/>
            <person name="Barry K.W."/>
            <person name="Cichocki N."/>
            <person name="Veneault-Fourrey C."/>
            <person name="LaButti K."/>
            <person name="Lindquist E.A."/>
            <person name="Lipzen A."/>
            <person name="Lundell T."/>
            <person name="Morin E."/>
            <person name="Murat C."/>
            <person name="Riley R."/>
            <person name="Ohm R."/>
            <person name="Sun H."/>
            <person name="Tunlid A."/>
            <person name="Henrissat B."/>
            <person name="Grigoriev I.V."/>
            <person name="Hibbett D.S."/>
            <person name="Martin F."/>
        </authorList>
    </citation>
    <scope>NUCLEOTIDE SEQUENCE [LARGE SCALE GENOMIC DNA]</scope>
    <source>
        <strain evidence="3">F 1598</strain>
    </source>
</reference>
<feature type="region of interest" description="Disordered" evidence="1">
    <location>
        <begin position="84"/>
        <end position="107"/>
    </location>
</feature>
<dbReference type="Proteomes" id="UP000054166">
    <property type="component" value="Unassembled WGS sequence"/>
</dbReference>
<accession>A0A0C3ALD1</accession>
<evidence type="ECO:0000256" key="1">
    <source>
        <dbReference type="SAM" id="MobiDB-lite"/>
    </source>
</evidence>
<protein>
    <submittedName>
        <fullName evidence="2">Uncharacterized protein</fullName>
    </submittedName>
</protein>
<proteinExistence type="predicted"/>
<dbReference type="InParanoid" id="A0A0C3ALD1"/>
<dbReference type="AlphaFoldDB" id="A0A0C3ALD1"/>
<gene>
    <name evidence="2" type="ORF">PILCRDRAFT_14248</name>
</gene>
<dbReference type="EMBL" id="KN833057">
    <property type="protein sequence ID" value="KIM74693.1"/>
    <property type="molecule type" value="Genomic_DNA"/>
</dbReference>
<evidence type="ECO:0000313" key="3">
    <source>
        <dbReference type="Proteomes" id="UP000054166"/>
    </source>
</evidence>